<feature type="transmembrane region" description="Helical" evidence="8">
    <location>
        <begin position="113"/>
        <end position="129"/>
    </location>
</feature>
<evidence type="ECO:0000256" key="2">
    <source>
        <dbReference type="ARBA" id="ARBA00022475"/>
    </source>
</evidence>
<proteinExistence type="predicted"/>
<keyword evidence="7 8" id="KW-0472">Membrane</keyword>
<dbReference type="PANTHER" id="PTHR33908">
    <property type="entry name" value="MANNOSYLTRANSFERASE YKCB-RELATED"/>
    <property type="match status" value="1"/>
</dbReference>
<evidence type="ECO:0000256" key="6">
    <source>
        <dbReference type="ARBA" id="ARBA00022989"/>
    </source>
</evidence>
<dbReference type="RefSeq" id="WP_121916880.1">
    <property type="nucleotide sequence ID" value="NZ_REFV01000005.1"/>
</dbReference>
<dbReference type="OrthoDB" id="996005at2"/>
<comment type="subcellular location">
    <subcellularLocation>
        <location evidence="1">Cell membrane</location>
        <topology evidence="1">Multi-pass membrane protein</topology>
    </subcellularLocation>
</comment>
<evidence type="ECO:0000256" key="5">
    <source>
        <dbReference type="ARBA" id="ARBA00022692"/>
    </source>
</evidence>
<comment type="caution">
    <text evidence="9">The sequence shown here is derived from an EMBL/GenBank/DDBJ whole genome shotgun (WGS) entry which is preliminary data.</text>
</comment>
<dbReference type="GO" id="GO:0009103">
    <property type="term" value="P:lipopolysaccharide biosynthetic process"/>
    <property type="evidence" value="ECO:0007669"/>
    <property type="project" value="UniProtKB-ARBA"/>
</dbReference>
<feature type="transmembrane region" description="Helical" evidence="8">
    <location>
        <begin position="183"/>
        <end position="199"/>
    </location>
</feature>
<keyword evidence="3" id="KW-0328">Glycosyltransferase</keyword>
<feature type="transmembrane region" description="Helical" evidence="8">
    <location>
        <begin position="82"/>
        <end position="101"/>
    </location>
</feature>
<evidence type="ECO:0000256" key="8">
    <source>
        <dbReference type="SAM" id="Phobius"/>
    </source>
</evidence>
<name>A0A3M0GT25_9FLAO</name>
<organism evidence="9 10">
    <name type="scientific">Dokdonia sinensis</name>
    <dbReference type="NCBI Taxonomy" id="2479847"/>
    <lineage>
        <taxon>Bacteria</taxon>
        <taxon>Pseudomonadati</taxon>
        <taxon>Bacteroidota</taxon>
        <taxon>Flavobacteriia</taxon>
        <taxon>Flavobacteriales</taxon>
        <taxon>Flavobacteriaceae</taxon>
        <taxon>Dokdonia</taxon>
    </lineage>
</organism>
<accession>A0A3M0GT25</accession>
<keyword evidence="5 8" id="KW-0812">Transmembrane</keyword>
<reference evidence="9 10" key="1">
    <citation type="submission" date="2018-10" db="EMBL/GenBank/DDBJ databases">
        <title>Dokdonia luteus sp. nov., isolated from sea water.</title>
        <authorList>
            <person name="Zhou L.Y."/>
            <person name="Du Z.J."/>
        </authorList>
    </citation>
    <scope>NUCLEOTIDE SEQUENCE [LARGE SCALE GENOMIC DNA]</scope>
    <source>
        <strain evidence="9 10">SH27</strain>
    </source>
</reference>
<feature type="transmembrane region" description="Helical" evidence="8">
    <location>
        <begin position="12"/>
        <end position="35"/>
    </location>
</feature>
<dbReference type="Proteomes" id="UP000281985">
    <property type="component" value="Unassembled WGS sequence"/>
</dbReference>
<dbReference type="InterPro" id="IPR050297">
    <property type="entry name" value="LipidA_mod_glycosyltrf_83"/>
</dbReference>
<evidence type="ECO:0000256" key="1">
    <source>
        <dbReference type="ARBA" id="ARBA00004651"/>
    </source>
</evidence>
<evidence type="ECO:0000313" key="10">
    <source>
        <dbReference type="Proteomes" id="UP000281985"/>
    </source>
</evidence>
<feature type="transmembrane region" description="Helical" evidence="8">
    <location>
        <begin position="394"/>
        <end position="414"/>
    </location>
</feature>
<dbReference type="AlphaFoldDB" id="A0A3M0GT25"/>
<protein>
    <recommendedName>
        <fullName evidence="11">Glycosyltransferase RgtA/B/C/D-like domain-containing protein</fullName>
    </recommendedName>
</protein>
<feature type="transmembrane region" description="Helical" evidence="8">
    <location>
        <begin position="161"/>
        <end position="177"/>
    </location>
</feature>
<keyword evidence="4" id="KW-0808">Transferase</keyword>
<feature type="transmembrane region" description="Helical" evidence="8">
    <location>
        <begin position="135"/>
        <end position="152"/>
    </location>
</feature>
<evidence type="ECO:0000256" key="3">
    <source>
        <dbReference type="ARBA" id="ARBA00022676"/>
    </source>
</evidence>
<feature type="transmembrane region" description="Helical" evidence="8">
    <location>
        <begin position="420"/>
        <end position="436"/>
    </location>
</feature>
<evidence type="ECO:0000256" key="7">
    <source>
        <dbReference type="ARBA" id="ARBA00023136"/>
    </source>
</evidence>
<keyword evidence="6 8" id="KW-1133">Transmembrane helix</keyword>
<gene>
    <name evidence="9" type="ORF">EAX61_06545</name>
</gene>
<evidence type="ECO:0000313" key="9">
    <source>
        <dbReference type="EMBL" id="RMB60476.1"/>
    </source>
</evidence>
<dbReference type="GO" id="GO:0005886">
    <property type="term" value="C:plasma membrane"/>
    <property type="evidence" value="ECO:0007669"/>
    <property type="project" value="UniProtKB-SubCell"/>
</dbReference>
<feature type="transmembrane region" description="Helical" evidence="8">
    <location>
        <begin position="206"/>
        <end position="224"/>
    </location>
</feature>
<dbReference type="EMBL" id="REFV01000005">
    <property type="protein sequence ID" value="RMB60476.1"/>
    <property type="molecule type" value="Genomic_DNA"/>
</dbReference>
<evidence type="ECO:0008006" key="11">
    <source>
        <dbReference type="Google" id="ProtNLM"/>
    </source>
</evidence>
<dbReference type="PANTHER" id="PTHR33908:SF11">
    <property type="entry name" value="MEMBRANE PROTEIN"/>
    <property type="match status" value="1"/>
</dbReference>
<keyword evidence="2" id="KW-1003">Cell membrane</keyword>
<keyword evidence="10" id="KW-1185">Reference proteome</keyword>
<evidence type="ECO:0000256" key="4">
    <source>
        <dbReference type="ARBA" id="ARBA00022679"/>
    </source>
</evidence>
<sequence length="447" mass="51936">MNRWLPILKNFYARKPFLALAIIGFLSRLMVIIGYSGQVSFFGDSDGYIALAQRLSQFDLNGYDGTRTPGFPALLALAGNNLYILTLLQGIFGIITSLLWYDIITKEFNRKRVAFTVAVLLSTLLHVLFYERAILTETLTLFMVSFSLWYLIKYRFFKEGFSWHHAIVCSVLMMITFAVRPMFLILPLFVAVCNLYLHLRKQKLKAFVVSLILLTPTLLAYNYWVQLNKENTGYARMTSFTGITMAQTTLNFVDEAPDEYAELRDIYIRKRDSLTAIDGAVAMSIWQVYGELQRKEGITVAQFSQRLTPMNSYLIKNHPDRYLKQVAIAWWDFWGTGMFWDYDAFKYTIPKKASIGIWLIIQYPLLIVAKLIFVVLAFFIILKRIVLKRWKLDFMLFILLFTLGCSLAQALVVYGSNSRFSFPFLPIILFVICYYGENLWHRRKSLF</sequence>
<feature type="transmembrane region" description="Helical" evidence="8">
    <location>
        <begin position="355"/>
        <end position="382"/>
    </location>
</feature>
<dbReference type="GO" id="GO:0016763">
    <property type="term" value="F:pentosyltransferase activity"/>
    <property type="evidence" value="ECO:0007669"/>
    <property type="project" value="TreeGrafter"/>
</dbReference>